<dbReference type="EMBL" id="LT629705">
    <property type="protein sequence ID" value="SDO46447.1"/>
    <property type="molecule type" value="Genomic_DNA"/>
</dbReference>
<reference evidence="2 3" key="1">
    <citation type="submission" date="2016-10" db="EMBL/GenBank/DDBJ databases">
        <authorList>
            <person name="de Groot N.N."/>
        </authorList>
    </citation>
    <scope>NUCLEOTIDE SEQUENCE [LARGE SCALE GENOMIC DNA]</scope>
    <source>
        <strain evidence="2 3">CECT 7543</strain>
    </source>
</reference>
<dbReference type="Proteomes" id="UP000198827">
    <property type="component" value="Chromosome I"/>
</dbReference>
<organism evidence="2 3">
    <name type="scientific">Pseudomonas arsenicoxydans</name>
    <dbReference type="NCBI Taxonomy" id="702115"/>
    <lineage>
        <taxon>Bacteria</taxon>
        <taxon>Pseudomonadati</taxon>
        <taxon>Pseudomonadota</taxon>
        <taxon>Gammaproteobacteria</taxon>
        <taxon>Pseudomonadales</taxon>
        <taxon>Pseudomonadaceae</taxon>
        <taxon>Pseudomonas</taxon>
    </lineage>
</organism>
<name>A0A1H0JRY1_9PSED</name>
<feature type="domain" description="Antitoxin Xre/MbcA/ParS-like toxin-binding" evidence="1">
    <location>
        <begin position="78"/>
        <end position="128"/>
    </location>
</feature>
<dbReference type="RefSeq" id="WP_090181937.1">
    <property type="nucleotide sequence ID" value="NZ_LT629705.1"/>
</dbReference>
<evidence type="ECO:0000313" key="2">
    <source>
        <dbReference type="EMBL" id="SDO46447.1"/>
    </source>
</evidence>
<evidence type="ECO:0000259" key="1">
    <source>
        <dbReference type="Pfam" id="PF09722"/>
    </source>
</evidence>
<dbReference type="InterPro" id="IPR024467">
    <property type="entry name" value="Xre/MbcA/ParS-like_toxin-bd"/>
</dbReference>
<dbReference type="AlphaFoldDB" id="A0A1H0JRY1"/>
<dbReference type="NCBIfam" id="TIGR02293">
    <property type="entry name" value="TAS_TIGR02293"/>
    <property type="match status" value="1"/>
</dbReference>
<gene>
    <name evidence="2" type="ORF">SAMN04489798_3018</name>
</gene>
<dbReference type="Pfam" id="PF09722">
    <property type="entry name" value="Xre_MbcA_ParS_C"/>
    <property type="match status" value="1"/>
</dbReference>
<protein>
    <submittedName>
        <fullName evidence="2">Putative toxin-antitoxin system antitoxin component, TIGR02293 family</fullName>
    </submittedName>
</protein>
<proteinExistence type="predicted"/>
<dbReference type="InterPro" id="IPR011979">
    <property type="entry name" value="Antitox_Xre"/>
</dbReference>
<accession>A0A1H0JRY1</accession>
<evidence type="ECO:0000313" key="3">
    <source>
        <dbReference type="Proteomes" id="UP000198827"/>
    </source>
</evidence>
<sequence length="131" mass="14158">MKALNLLLADAEVNDFEEHCLSFSLFEQLAGVLPLDGEILGKYLAIPKCTLSRAAGAGHFSMSESRNLVALIRVLIEANELFEGDVQAARLFLTSPSYGLNSKTPMEVLSTDRGVIAVTDLIGRLEHGIPT</sequence>
<dbReference type="OrthoDB" id="8595277at2"/>